<dbReference type="InterPro" id="IPR007564">
    <property type="entry name" value="UPF0212"/>
</dbReference>
<comment type="caution">
    <text evidence="3">The sequence shown here is derived from an EMBL/GenBank/DDBJ whole genome shotgun (WGS) entry which is preliminary data.</text>
</comment>
<organism evidence="3 4">
    <name type="scientific">Haloplanus aerogenes</name>
    <dbReference type="NCBI Taxonomy" id="660522"/>
    <lineage>
        <taxon>Archaea</taxon>
        <taxon>Methanobacteriati</taxon>
        <taxon>Methanobacteriota</taxon>
        <taxon>Stenosarchaea group</taxon>
        <taxon>Halobacteria</taxon>
        <taxon>Halobacteriales</taxon>
        <taxon>Haloferacaceae</taxon>
        <taxon>Haloplanus</taxon>
    </lineage>
</organism>
<feature type="region of interest" description="Disordered" evidence="2">
    <location>
        <begin position="142"/>
        <end position="182"/>
    </location>
</feature>
<dbReference type="HAMAP" id="MF_01223">
    <property type="entry name" value="UPF0212"/>
    <property type="match status" value="1"/>
</dbReference>
<evidence type="ECO:0000256" key="2">
    <source>
        <dbReference type="SAM" id="MobiDB-lite"/>
    </source>
</evidence>
<proteinExistence type="inferred from homology"/>
<gene>
    <name evidence="3" type="ORF">ATH50_2948</name>
</gene>
<dbReference type="NCBIfam" id="NF003035">
    <property type="entry name" value="PRK03922.1"/>
    <property type="match status" value="1"/>
</dbReference>
<accession>A0A3M0CTH0</accession>
<protein>
    <recommendedName>
        <fullName evidence="1">UPF0212 protein ATH50_2948</fullName>
    </recommendedName>
</protein>
<sequence>MAIQLTGSQATRADGAVGTLGRPRGRRFMTVEIQLLCGMDCRVVVEAAVPVYDVETPDEAIRIAIAKTGEMLNPDLNYVEIEMGSRTSPSGEELPPAFIAADEALVALELEMKVFNVEQEEHASRIARKEIGQRLENVPLTVLRVDPIEDEDESETSTEPADEDEEEDEDDLIPEFEELVDE</sequence>
<dbReference type="PANTHER" id="PTHR42199">
    <property type="entry name" value="UPF0212 PROTEIN MJ0068"/>
    <property type="match status" value="1"/>
</dbReference>
<evidence type="ECO:0000313" key="3">
    <source>
        <dbReference type="EMBL" id="RMB12794.1"/>
    </source>
</evidence>
<dbReference type="Proteomes" id="UP000277326">
    <property type="component" value="Unassembled WGS sequence"/>
</dbReference>
<dbReference type="AlphaFoldDB" id="A0A3M0CTH0"/>
<dbReference type="PANTHER" id="PTHR42199:SF1">
    <property type="entry name" value="UPF0212 PROTEIN TK1194"/>
    <property type="match status" value="1"/>
</dbReference>
<name>A0A3M0CTH0_9EURY</name>
<reference evidence="3 4" key="1">
    <citation type="journal article" date="2015" name="Stand. Genomic Sci.">
        <title>Genomic Encyclopedia of Bacterial and Archaeal Type Strains, Phase III: the genomes of soil and plant-associated and newly described type strains.</title>
        <authorList>
            <person name="Whitman W.B."/>
            <person name="Woyke T."/>
            <person name="Klenk H.P."/>
            <person name="Zhou Y."/>
            <person name="Lilburn T.G."/>
            <person name="Beck B.J."/>
            <person name="De Vos P."/>
            <person name="Vandamme P."/>
            <person name="Eisen J.A."/>
            <person name="Garrity G."/>
            <person name="Hugenholtz P."/>
            <person name="Kyrpides N.C."/>
        </authorList>
    </citation>
    <scope>NUCLEOTIDE SEQUENCE [LARGE SCALE GENOMIC DNA]</scope>
    <source>
        <strain evidence="3 4">CGMCC 1.10124</strain>
    </source>
</reference>
<evidence type="ECO:0000313" key="4">
    <source>
        <dbReference type="Proteomes" id="UP000277326"/>
    </source>
</evidence>
<feature type="compositionally biased region" description="Acidic residues" evidence="2">
    <location>
        <begin position="148"/>
        <end position="182"/>
    </location>
</feature>
<comment type="similarity">
    <text evidence="1">Belongs to the UPF0212 family.</text>
</comment>
<dbReference type="EMBL" id="REFS01000006">
    <property type="protein sequence ID" value="RMB12794.1"/>
    <property type="molecule type" value="Genomic_DNA"/>
</dbReference>
<dbReference type="Pfam" id="PF04475">
    <property type="entry name" value="DUF555"/>
    <property type="match status" value="1"/>
</dbReference>
<evidence type="ECO:0000256" key="1">
    <source>
        <dbReference type="HAMAP-Rule" id="MF_01223"/>
    </source>
</evidence>